<gene>
    <name evidence="1" type="ORF">GCM10009754_66920</name>
</gene>
<accession>A0ABN2S5K5</accession>
<evidence type="ECO:0000313" key="1">
    <source>
        <dbReference type="EMBL" id="GAA1980812.1"/>
    </source>
</evidence>
<comment type="caution">
    <text evidence="1">The sequence shown here is derived from an EMBL/GenBank/DDBJ whole genome shotgun (WGS) entry which is preliminary data.</text>
</comment>
<protein>
    <submittedName>
        <fullName evidence="1">Uncharacterized protein</fullName>
    </submittedName>
</protein>
<dbReference type="InterPro" id="IPR053916">
    <property type="entry name" value="DUF6978"/>
</dbReference>
<reference evidence="1 2" key="1">
    <citation type="journal article" date="2019" name="Int. J. Syst. Evol. Microbiol.">
        <title>The Global Catalogue of Microorganisms (GCM) 10K type strain sequencing project: providing services to taxonomists for standard genome sequencing and annotation.</title>
        <authorList>
            <consortium name="The Broad Institute Genomics Platform"/>
            <consortium name="The Broad Institute Genome Sequencing Center for Infectious Disease"/>
            <person name="Wu L."/>
            <person name="Ma J."/>
        </authorList>
    </citation>
    <scope>NUCLEOTIDE SEQUENCE [LARGE SCALE GENOMIC DNA]</scope>
    <source>
        <strain evidence="1 2">JCM 14545</strain>
    </source>
</reference>
<dbReference type="Proteomes" id="UP001501116">
    <property type="component" value="Unassembled WGS sequence"/>
</dbReference>
<dbReference type="Pfam" id="PF22398">
    <property type="entry name" value="DUF6978"/>
    <property type="match status" value="1"/>
</dbReference>
<evidence type="ECO:0000313" key="2">
    <source>
        <dbReference type="Proteomes" id="UP001501116"/>
    </source>
</evidence>
<sequence>MLEQWHADQLLRARKVYSRSLRVDLEQGADHDYAVESDDGNDHFLLDVRRSLRNPLKARFQLRYRRDIVLARLCTSVPHGNPDGTVIGFPHLHKYREGDLDKWAETVDNFADPAEALNFFCREINLPEPELQGGLT</sequence>
<name>A0ABN2S5K5_9PSEU</name>
<organism evidence="1 2">
    <name type="scientific">Amycolatopsis minnesotensis</name>
    <dbReference type="NCBI Taxonomy" id="337894"/>
    <lineage>
        <taxon>Bacteria</taxon>
        <taxon>Bacillati</taxon>
        <taxon>Actinomycetota</taxon>
        <taxon>Actinomycetes</taxon>
        <taxon>Pseudonocardiales</taxon>
        <taxon>Pseudonocardiaceae</taxon>
        <taxon>Amycolatopsis</taxon>
    </lineage>
</organism>
<keyword evidence="2" id="KW-1185">Reference proteome</keyword>
<dbReference type="RefSeq" id="WP_344428249.1">
    <property type="nucleotide sequence ID" value="NZ_BAAANN010000033.1"/>
</dbReference>
<proteinExistence type="predicted"/>
<dbReference type="EMBL" id="BAAANN010000033">
    <property type="protein sequence ID" value="GAA1980812.1"/>
    <property type="molecule type" value="Genomic_DNA"/>
</dbReference>